<accession>A0A1F5TEB4</accession>
<protein>
    <submittedName>
        <fullName evidence="3">Uncharacterized protein</fullName>
    </submittedName>
</protein>
<dbReference type="AlphaFoldDB" id="A0A1F5TEB4"/>
<proteinExistence type="predicted"/>
<dbReference type="EMBL" id="MFGM01000024">
    <property type="protein sequence ID" value="OGF37282.1"/>
    <property type="molecule type" value="Genomic_DNA"/>
</dbReference>
<keyword evidence="2" id="KW-0732">Signal</keyword>
<evidence type="ECO:0000313" key="4">
    <source>
        <dbReference type="Proteomes" id="UP000178656"/>
    </source>
</evidence>
<comment type="caution">
    <text evidence="3">The sequence shown here is derived from an EMBL/GenBank/DDBJ whole genome shotgun (WGS) entry which is preliminary data.</text>
</comment>
<gene>
    <name evidence="3" type="ORF">A2482_04470</name>
</gene>
<name>A0A1F5TEB4_9BACT</name>
<evidence type="ECO:0000256" key="2">
    <source>
        <dbReference type="SAM" id="SignalP"/>
    </source>
</evidence>
<dbReference type="Proteomes" id="UP000178656">
    <property type="component" value="Unassembled WGS sequence"/>
</dbReference>
<reference evidence="3 4" key="1">
    <citation type="journal article" date="2016" name="Nat. Commun.">
        <title>Thousands of microbial genomes shed light on interconnected biogeochemical processes in an aquifer system.</title>
        <authorList>
            <person name="Anantharaman K."/>
            <person name="Brown C.T."/>
            <person name="Hug L.A."/>
            <person name="Sharon I."/>
            <person name="Castelle C.J."/>
            <person name="Probst A.J."/>
            <person name="Thomas B.C."/>
            <person name="Singh A."/>
            <person name="Wilkins M.J."/>
            <person name="Karaoz U."/>
            <person name="Brodie E.L."/>
            <person name="Williams K.H."/>
            <person name="Hubbard S.S."/>
            <person name="Banfield J.F."/>
        </authorList>
    </citation>
    <scope>NUCLEOTIDE SEQUENCE [LARGE SCALE GENOMIC DNA]</scope>
</reference>
<feature type="chain" id="PRO_5009521355" evidence="2">
    <location>
        <begin position="19"/>
        <end position="140"/>
    </location>
</feature>
<sequence length="140" mass="14935">MKRLIGILLAGFFCFAFSNCGRKEQSPPPPPEEPTVDVAGAPSEKTQAYVVDKMDDGYTMGSVIDGKYYLSAAGSHNYSFTNFRRGAASLEAKGWVLVSGSFRGSIGNDCLFTGTFAPSDRRVAPVEGGEVPTGLILDNN</sequence>
<feature type="region of interest" description="Disordered" evidence="1">
    <location>
        <begin position="24"/>
        <end position="43"/>
    </location>
</feature>
<feature type="signal peptide" evidence="2">
    <location>
        <begin position="1"/>
        <end position="18"/>
    </location>
</feature>
<evidence type="ECO:0000256" key="1">
    <source>
        <dbReference type="SAM" id="MobiDB-lite"/>
    </source>
</evidence>
<evidence type="ECO:0000313" key="3">
    <source>
        <dbReference type="EMBL" id="OGF37282.1"/>
    </source>
</evidence>
<organism evidence="3 4">
    <name type="scientific">Candidatus Falkowbacteria bacterium RIFOXYC2_FULL_48_21</name>
    <dbReference type="NCBI Taxonomy" id="1798005"/>
    <lineage>
        <taxon>Bacteria</taxon>
        <taxon>Candidatus Falkowiibacteriota</taxon>
    </lineage>
</organism>